<comment type="caution">
    <text evidence="2">The sequence shown here is derived from an EMBL/GenBank/DDBJ whole genome shotgun (WGS) entry which is preliminary data.</text>
</comment>
<dbReference type="Proteomes" id="UP000037179">
    <property type="component" value="Unassembled WGS sequence"/>
</dbReference>
<keyword evidence="3" id="KW-1185">Reference proteome</keyword>
<evidence type="ECO:0000256" key="1">
    <source>
        <dbReference type="SAM" id="MobiDB-lite"/>
    </source>
</evidence>
<organism evidence="2 3">
    <name type="scientific">Nocardia seriolae</name>
    <dbReference type="NCBI Taxonomy" id="37332"/>
    <lineage>
        <taxon>Bacteria</taxon>
        <taxon>Bacillati</taxon>
        <taxon>Actinomycetota</taxon>
        <taxon>Actinomycetes</taxon>
        <taxon>Mycobacteriales</taxon>
        <taxon>Nocardiaceae</taxon>
        <taxon>Nocardia</taxon>
    </lineage>
</organism>
<evidence type="ECO:0000313" key="2">
    <source>
        <dbReference type="EMBL" id="GAP31176.1"/>
    </source>
</evidence>
<reference evidence="3" key="1">
    <citation type="submission" date="2015-07" db="EMBL/GenBank/DDBJ databases">
        <title>Nocardia seriolae U-1 whole genome shotgun sequence.</title>
        <authorList>
            <person name="Imajoh M."/>
            <person name="Fukumoto Y."/>
            <person name="Sukeda M."/>
            <person name="Yamane J."/>
            <person name="Yamasaki K."/>
            <person name="Shimizu M."/>
            <person name="Ohnishi K."/>
            <person name="Oshima S."/>
        </authorList>
    </citation>
    <scope>NUCLEOTIDE SEQUENCE [LARGE SCALE GENOMIC DNA]</scope>
    <source>
        <strain evidence="3">U-1</strain>
    </source>
</reference>
<feature type="compositionally biased region" description="Basic and acidic residues" evidence="1">
    <location>
        <begin position="1"/>
        <end position="10"/>
    </location>
</feature>
<protein>
    <submittedName>
        <fullName evidence="2">Uncharacterized protein</fullName>
    </submittedName>
</protein>
<dbReference type="AlphaFoldDB" id="A0ABC9Z0X7"/>
<dbReference type="EMBL" id="BBYQ01000106">
    <property type="protein sequence ID" value="GAP31176.1"/>
    <property type="molecule type" value="Genomic_DNA"/>
</dbReference>
<feature type="region of interest" description="Disordered" evidence="1">
    <location>
        <begin position="1"/>
        <end position="20"/>
    </location>
</feature>
<accession>A0ABC9Z0X7</accession>
<proteinExistence type="predicted"/>
<evidence type="ECO:0000313" key="3">
    <source>
        <dbReference type="Proteomes" id="UP000037179"/>
    </source>
</evidence>
<sequence length="95" mass="10800">MPAIQDRETQPSRAPLTADQLRLVPHERPRVDQLVLVHLTHHSRASYTEMTASTGQLRKTTILTSSRLGIHPDLPLVTLSFLHPKLREPQRQTPL</sequence>
<reference evidence="2 3" key="2">
    <citation type="journal article" date="2016" name="Genome Announc.">
        <title>Draft Genome Sequence of Erythromycin- and Oxytetracycline-Sensitive Nocardia seriolae Strain U-1 (NBRC 110359).</title>
        <authorList>
            <person name="Imajoh M."/>
            <person name="Sukeda M."/>
            <person name="Shimizu M."/>
            <person name="Yamane J."/>
            <person name="Ohnishi K."/>
            <person name="Oshima S."/>
        </authorList>
    </citation>
    <scope>NUCLEOTIDE SEQUENCE [LARGE SCALE GENOMIC DNA]</scope>
    <source>
        <strain evidence="2 3">U-1</strain>
    </source>
</reference>
<gene>
    <name evidence="2" type="ORF">NSK11_contig00106-0004</name>
</gene>
<name>A0ABC9Z0X7_9NOCA</name>